<dbReference type="SUPFAM" id="SSF49899">
    <property type="entry name" value="Concanavalin A-like lectins/glucanases"/>
    <property type="match status" value="1"/>
</dbReference>
<protein>
    <recommendedName>
        <fullName evidence="5">Sulfatase N-terminal domain-containing protein</fullName>
    </recommendedName>
</protein>
<sequence>MNESATSQADQIIGRATSESTPWWPDPVLPATGTPNVVVVLLDDTGFAHLSCYGGLVDTPNYDRLAERGLRYTNFHTTALCSPTRACLLTGRNHHAVGMRAVSNFDTGFPNMRGRIARSAGTMAEMLSDEGFATWAVGKWHLAPMREASAVGPFGDWPLQRGFDRYYGFMQGETDQFHPELYEDNRLVDPPRTPQDGYHVTEDLLDRAIDLVRTQHTMVPERPFFLYLAFGATHAPHQAPDAYLEKWRGRFDDGWDVARQQVYERQLEMGVIPAGTELAPRNPGVEAWADLSAEERAVACRLQEAFAAMLDHTDAQLGRLLDTLDNLGIAEDTIVVALSDNGASQEGRALGVLDSFRHFNGDDQPLDEALDRLADIGTRTSSTNYPWGWAQVGNTPGKRYKQNTHSGGIRDPLIISWPGGIEPAALGQVRTQFHHVIDLAPTLLELLGIAAPGEIAGVAQQPIEGTSLAYTFKQSANDAVAVPTQKERQYFEMFGHRAIWADGWKAVAFHRPDTSLDDDVWELYHLDEDFSECNDLAATQPERLADMVEMFWEEAERYQVLPIMDRSGGLFAGHPTPGTPRARDQFVYLPPTQRVPMDSAPALGSRSWTMRFEVERPVGDEAGVLLGFGTVNNGLVVYVDDDGHLVYDHNAYSNHTVVRSPDPVPVGSSVLEVHQDRVRRGPGRAHLVVDGVQVADVIVPLVPVMVSSIGMDIGRNPTGISSAYEAPYEFAGRLARVEIGTTRSFRPEEETAIELAAAAEMQ</sequence>
<dbReference type="EMBL" id="UINC01000238">
    <property type="protein sequence ID" value="SUZ51770.1"/>
    <property type="molecule type" value="Genomic_DNA"/>
</dbReference>
<evidence type="ECO:0000259" key="5">
    <source>
        <dbReference type="Pfam" id="PF00884"/>
    </source>
</evidence>
<dbReference type="CDD" id="cd16025">
    <property type="entry name" value="PAS_like"/>
    <property type="match status" value="1"/>
</dbReference>
<keyword evidence="3" id="KW-0378">Hydrolase</keyword>
<evidence type="ECO:0000256" key="4">
    <source>
        <dbReference type="ARBA" id="ARBA00022837"/>
    </source>
</evidence>
<organism evidence="6">
    <name type="scientific">marine metagenome</name>
    <dbReference type="NCBI Taxonomy" id="408172"/>
    <lineage>
        <taxon>unclassified sequences</taxon>
        <taxon>metagenomes</taxon>
        <taxon>ecological metagenomes</taxon>
    </lineage>
</organism>
<name>A0A381NAX5_9ZZZZ</name>
<proteinExistence type="inferred from homology"/>
<dbReference type="PANTHER" id="PTHR42693:SF43">
    <property type="entry name" value="BLL2667 PROTEIN"/>
    <property type="match status" value="1"/>
</dbReference>
<reference evidence="6" key="1">
    <citation type="submission" date="2018-05" db="EMBL/GenBank/DDBJ databases">
        <authorList>
            <person name="Lanie J.A."/>
            <person name="Ng W.-L."/>
            <person name="Kazmierczak K.M."/>
            <person name="Andrzejewski T.M."/>
            <person name="Davidsen T.M."/>
            <person name="Wayne K.J."/>
            <person name="Tettelin H."/>
            <person name="Glass J.I."/>
            <person name="Rusch D."/>
            <person name="Podicherti R."/>
            <person name="Tsui H.-C.T."/>
            <person name="Winkler M.E."/>
        </authorList>
    </citation>
    <scope>NUCLEOTIDE SEQUENCE</scope>
</reference>
<feature type="domain" description="Sulfatase N-terminal" evidence="5">
    <location>
        <begin position="35"/>
        <end position="449"/>
    </location>
</feature>
<dbReference type="PROSITE" id="PS00523">
    <property type="entry name" value="SULFATASE_1"/>
    <property type="match status" value="1"/>
</dbReference>
<dbReference type="PANTHER" id="PTHR42693">
    <property type="entry name" value="ARYLSULFATASE FAMILY MEMBER"/>
    <property type="match status" value="1"/>
</dbReference>
<comment type="similarity">
    <text evidence="1">Belongs to the sulfatase family.</text>
</comment>
<dbReference type="Gene3D" id="3.30.1120.10">
    <property type="match status" value="1"/>
</dbReference>
<keyword evidence="2" id="KW-0479">Metal-binding</keyword>
<dbReference type="InterPro" id="IPR050738">
    <property type="entry name" value="Sulfatase"/>
</dbReference>
<dbReference type="SUPFAM" id="SSF53649">
    <property type="entry name" value="Alkaline phosphatase-like"/>
    <property type="match status" value="1"/>
</dbReference>
<evidence type="ECO:0000256" key="2">
    <source>
        <dbReference type="ARBA" id="ARBA00022723"/>
    </source>
</evidence>
<dbReference type="GO" id="GO:0046872">
    <property type="term" value="F:metal ion binding"/>
    <property type="evidence" value="ECO:0007669"/>
    <property type="project" value="UniProtKB-KW"/>
</dbReference>
<dbReference type="InterPro" id="IPR024607">
    <property type="entry name" value="Sulfatase_CS"/>
</dbReference>
<dbReference type="Pfam" id="PF00884">
    <property type="entry name" value="Sulfatase"/>
    <property type="match status" value="1"/>
</dbReference>
<evidence type="ECO:0000313" key="6">
    <source>
        <dbReference type="EMBL" id="SUZ51770.1"/>
    </source>
</evidence>
<evidence type="ECO:0000256" key="1">
    <source>
        <dbReference type="ARBA" id="ARBA00008779"/>
    </source>
</evidence>
<evidence type="ECO:0000256" key="3">
    <source>
        <dbReference type="ARBA" id="ARBA00022801"/>
    </source>
</evidence>
<dbReference type="InterPro" id="IPR013320">
    <property type="entry name" value="ConA-like_dom_sf"/>
</dbReference>
<dbReference type="InterPro" id="IPR017850">
    <property type="entry name" value="Alkaline_phosphatase_core_sf"/>
</dbReference>
<accession>A0A381NAX5</accession>
<dbReference type="AlphaFoldDB" id="A0A381NAX5"/>
<dbReference type="GO" id="GO:0016787">
    <property type="term" value="F:hydrolase activity"/>
    <property type="evidence" value="ECO:0007669"/>
    <property type="project" value="UniProtKB-KW"/>
</dbReference>
<gene>
    <name evidence="6" type="ORF">METZ01_LOCUS4624</name>
</gene>
<dbReference type="Gene3D" id="3.40.720.10">
    <property type="entry name" value="Alkaline Phosphatase, subunit A"/>
    <property type="match status" value="1"/>
</dbReference>
<dbReference type="InterPro" id="IPR000917">
    <property type="entry name" value="Sulfatase_N"/>
</dbReference>
<keyword evidence="4" id="KW-0106">Calcium</keyword>